<dbReference type="SMART" id="SM00862">
    <property type="entry name" value="Trans_reg_C"/>
    <property type="match status" value="1"/>
</dbReference>
<dbReference type="SUPFAM" id="SSF46894">
    <property type="entry name" value="C-terminal effector domain of the bipartite response regulators"/>
    <property type="match status" value="1"/>
</dbReference>
<dbReference type="Gene3D" id="6.10.250.690">
    <property type="match status" value="1"/>
</dbReference>
<reference evidence="11 12" key="1">
    <citation type="submission" date="2023-06" db="EMBL/GenBank/DDBJ databases">
        <title>Azospirillum isscasensis sp.nov, a bacterium isolated from rhizosphere soil of rice.</title>
        <authorList>
            <person name="Wang H."/>
        </authorList>
    </citation>
    <scope>NUCLEOTIDE SEQUENCE [LARGE SCALE GENOMIC DNA]</scope>
    <source>
        <strain evidence="11 12">C340-1</strain>
    </source>
</reference>
<dbReference type="CDD" id="cd00383">
    <property type="entry name" value="trans_reg_C"/>
    <property type="match status" value="1"/>
</dbReference>
<dbReference type="InterPro" id="IPR039420">
    <property type="entry name" value="WalR-like"/>
</dbReference>
<feature type="modified residue" description="4-aspartylphosphate" evidence="6">
    <location>
        <position position="60"/>
    </location>
</feature>
<accession>A0ABU0WQE9</accession>
<dbReference type="Proteomes" id="UP001227317">
    <property type="component" value="Unassembled WGS sequence"/>
</dbReference>
<feature type="domain" description="Response regulatory" evidence="9">
    <location>
        <begin position="11"/>
        <end position="123"/>
    </location>
</feature>
<feature type="region of interest" description="Disordered" evidence="8">
    <location>
        <begin position="128"/>
        <end position="148"/>
    </location>
</feature>
<protein>
    <submittedName>
        <fullName evidence="11">Response regulator transcription factor</fullName>
    </submittedName>
</protein>
<dbReference type="EMBL" id="JAUJFI010000252">
    <property type="protein sequence ID" value="MDQ2106470.1"/>
    <property type="molecule type" value="Genomic_DNA"/>
</dbReference>
<keyword evidence="5" id="KW-0804">Transcription</keyword>
<sequence>MSVGSELAGRTVLVVEDSPETQDLIATYLEHQGLRVLRAANGAELTARIARDRPDLVLLDINLPDCDGLALAERLRLGETVPLIFVTGRDSPNDRIAGLSHGGDYVTKPVDLLELLIRIRNLLRRAGAPAGPHAAPPPAAAESAPSAAPDAPLTFKGWRLDLVRRALFRPDGSYLALTTGEFNILAALAAMRPTPVSREYLLDVISNRDPRSISEHTVDTLITRLRRKMRLDDGVASPIVTVRGVGYALEPDES</sequence>
<organism evidence="11 12">
    <name type="scientific">Azospirillum isscasi</name>
    <dbReference type="NCBI Taxonomy" id="3053926"/>
    <lineage>
        <taxon>Bacteria</taxon>
        <taxon>Pseudomonadati</taxon>
        <taxon>Pseudomonadota</taxon>
        <taxon>Alphaproteobacteria</taxon>
        <taxon>Rhodospirillales</taxon>
        <taxon>Azospirillaceae</taxon>
        <taxon>Azospirillum</taxon>
    </lineage>
</organism>
<dbReference type="InterPro" id="IPR001867">
    <property type="entry name" value="OmpR/PhoB-type_DNA-bd"/>
</dbReference>
<keyword evidence="2" id="KW-0902">Two-component regulatory system</keyword>
<evidence type="ECO:0000256" key="4">
    <source>
        <dbReference type="ARBA" id="ARBA00023125"/>
    </source>
</evidence>
<dbReference type="InterPro" id="IPR036388">
    <property type="entry name" value="WH-like_DNA-bd_sf"/>
</dbReference>
<evidence type="ECO:0000259" key="9">
    <source>
        <dbReference type="PROSITE" id="PS50110"/>
    </source>
</evidence>
<dbReference type="PROSITE" id="PS51755">
    <property type="entry name" value="OMPR_PHOB"/>
    <property type="match status" value="1"/>
</dbReference>
<evidence type="ECO:0000256" key="1">
    <source>
        <dbReference type="ARBA" id="ARBA00022553"/>
    </source>
</evidence>
<proteinExistence type="predicted"/>
<evidence type="ECO:0000256" key="7">
    <source>
        <dbReference type="PROSITE-ProRule" id="PRU01091"/>
    </source>
</evidence>
<dbReference type="PROSITE" id="PS50110">
    <property type="entry name" value="RESPONSE_REGULATORY"/>
    <property type="match status" value="1"/>
</dbReference>
<dbReference type="SMART" id="SM00448">
    <property type="entry name" value="REC"/>
    <property type="match status" value="1"/>
</dbReference>
<evidence type="ECO:0000313" key="11">
    <source>
        <dbReference type="EMBL" id="MDQ2106470.1"/>
    </source>
</evidence>
<dbReference type="RefSeq" id="WP_306711851.1">
    <property type="nucleotide sequence ID" value="NZ_JAUJFI010000252.1"/>
</dbReference>
<evidence type="ECO:0000313" key="12">
    <source>
        <dbReference type="Proteomes" id="UP001227317"/>
    </source>
</evidence>
<dbReference type="Gene3D" id="1.10.10.10">
    <property type="entry name" value="Winged helix-like DNA-binding domain superfamily/Winged helix DNA-binding domain"/>
    <property type="match status" value="1"/>
</dbReference>
<keyword evidence="1 6" id="KW-0597">Phosphoprotein</keyword>
<dbReference type="InterPro" id="IPR001789">
    <property type="entry name" value="Sig_transdc_resp-reg_receiver"/>
</dbReference>
<keyword evidence="12" id="KW-1185">Reference proteome</keyword>
<evidence type="ECO:0000256" key="5">
    <source>
        <dbReference type="ARBA" id="ARBA00023163"/>
    </source>
</evidence>
<keyword evidence="4 7" id="KW-0238">DNA-binding</keyword>
<keyword evidence="3" id="KW-0805">Transcription regulation</keyword>
<dbReference type="PANTHER" id="PTHR48111:SF4">
    <property type="entry name" value="DNA-BINDING DUAL TRANSCRIPTIONAL REGULATOR OMPR"/>
    <property type="match status" value="1"/>
</dbReference>
<dbReference type="Gene3D" id="3.40.50.2300">
    <property type="match status" value="1"/>
</dbReference>
<dbReference type="PANTHER" id="PTHR48111">
    <property type="entry name" value="REGULATOR OF RPOS"/>
    <property type="match status" value="1"/>
</dbReference>
<dbReference type="InterPro" id="IPR016032">
    <property type="entry name" value="Sig_transdc_resp-reg_C-effctor"/>
</dbReference>
<dbReference type="SUPFAM" id="SSF52172">
    <property type="entry name" value="CheY-like"/>
    <property type="match status" value="1"/>
</dbReference>
<feature type="DNA-binding region" description="OmpR/PhoB-type" evidence="7">
    <location>
        <begin position="150"/>
        <end position="251"/>
    </location>
</feature>
<dbReference type="InterPro" id="IPR011006">
    <property type="entry name" value="CheY-like_superfamily"/>
</dbReference>
<gene>
    <name evidence="11" type="ORF">QSG27_27525</name>
</gene>
<comment type="caution">
    <text evidence="11">The sequence shown here is derived from an EMBL/GenBank/DDBJ whole genome shotgun (WGS) entry which is preliminary data.</text>
</comment>
<name>A0ABU0WQE9_9PROT</name>
<evidence type="ECO:0000259" key="10">
    <source>
        <dbReference type="PROSITE" id="PS51755"/>
    </source>
</evidence>
<evidence type="ECO:0000256" key="8">
    <source>
        <dbReference type="SAM" id="MobiDB-lite"/>
    </source>
</evidence>
<evidence type="ECO:0000256" key="3">
    <source>
        <dbReference type="ARBA" id="ARBA00023015"/>
    </source>
</evidence>
<evidence type="ECO:0000256" key="2">
    <source>
        <dbReference type="ARBA" id="ARBA00023012"/>
    </source>
</evidence>
<feature type="domain" description="OmpR/PhoB-type" evidence="10">
    <location>
        <begin position="150"/>
        <end position="251"/>
    </location>
</feature>
<dbReference type="Pfam" id="PF00072">
    <property type="entry name" value="Response_reg"/>
    <property type="match status" value="1"/>
</dbReference>
<dbReference type="Pfam" id="PF00486">
    <property type="entry name" value="Trans_reg_C"/>
    <property type="match status" value="1"/>
</dbReference>
<evidence type="ECO:0000256" key="6">
    <source>
        <dbReference type="PROSITE-ProRule" id="PRU00169"/>
    </source>
</evidence>